<protein>
    <submittedName>
        <fullName evidence="7">Outer membrane efflux protein</fullName>
    </submittedName>
</protein>
<keyword evidence="8" id="KW-1185">Reference proteome</keyword>
<keyword evidence="6" id="KW-0175">Coiled coil</keyword>
<evidence type="ECO:0000256" key="6">
    <source>
        <dbReference type="SAM" id="Coils"/>
    </source>
</evidence>
<dbReference type="GO" id="GO:0015288">
    <property type="term" value="F:porin activity"/>
    <property type="evidence" value="ECO:0007669"/>
    <property type="project" value="TreeGrafter"/>
</dbReference>
<accession>A0A1Y6BDN4</accession>
<dbReference type="PANTHER" id="PTHR30026:SF20">
    <property type="entry name" value="OUTER MEMBRANE PROTEIN TOLC"/>
    <property type="match status" value="1"/>
</dbReference>
<sequence>MKYLILFMLLVWGDFALSVTLSLQEALKLAREHSSLPEKYLSQRQAFIAQGNRANQAFDTRLSFTYQQIEDDGELSSPSNGESRTRFSREFKASKLLPTGTYIELGTQWDQQKVRYSVDPASINPIFAPTYNPEHQVLYGVTIRQSLWKNLWSRLVKLQQQVGIDQSITPSYRLEIEQQSRQGLVESYYWQLVALNQQKSVAEKLVKESRKFVRAMKRRKTIGRADEVDVASAEAAFVNHEGLLLNIDIHQTQIQSHLAHLLYGVGHRGQRIRVPARLPSNPRNQLPYRSASQALKQLAEHRLDIKMVRRLQDASHAKIDLAEESLKPELDLFASYHKRGIAGEGDKALEDADNGDIAIVGLSVTWNIENKGAEQDRVAADYERRQWQAEEQVIYNGVARELEVAYKALAGTARQLRLKSNQIQSLTRQRNAEQEKLSQARSDDVAVFRYQIEIQMAELEKIDALASKMTYLSQIRTLLHSYPITALVLK</sequence>
<dbReference type="PANTHER" id="PTHR30026">
    <property type="entry name" value="OUTER MEMBRANE PROTEIN TOLC"/>
    <property type="match status" value="1"/>
</dbReference>
<evidence type="ECO:0000313" key="7">
    <source>
        <dbReference type="EMBL" id="SME95825.1"/>
    </source>
</evidence>
<comment type="subcellular location">
    <subcellularLocation>
        <location evidence="1">Cell outer membrane</location>
    </subcellularLocation>
</comment>
<dbReference type="SUPFAM" id="SSF56954">
    <property type="entry name" value="Outer membrane efflux proteins (OEP)"/>
    <property type="match status" value="1"/>
</dbReference>
<gene>
    <name evidence="7" type="ORF">SAMN06296036_102243</name>
</gene>
<organism evidence="7 8">
    <name type="scientific">Pseudobacteriovorax antillogorgiicola</name>
    <dbReference type="NCBI Taxonomy" id="1513793"/>
    <lineage>
        <taxon>Bacteria</taxon>
        <taxon>Pseudomonadati</taxon>
        <taxon>Bdellovibrionota</taxon>
        <taxon>Oligoflexia</taxon>
        <taxon>Oligoflexales</taxon>
        <taxon>Pseudobacteriovoracaceae</taxon>
        <taxon>Pseudobacteriovorax</taxon>
    </lineage>
</organism>
<evidence type="ECO:0000256" key="2">
    <source>
        <dbReference type="ARBA" id="ARBA00022452"/>
    </source>
</evidence>
<dbReference type="Gene3D" id="1.20.1600.10">
    <property type="entry name" value="Outer membrane efflux proteins (OEP)"/>
    <property type="match status" value="1"/>
</dbReference>
<dbReference type="EMBL" id="FWZT01000002">
    <property type="protein sequence ID" value="SME95825.1"/>
    <property type="molecule type" value="Genomic_DNA"/>
</dbReference>
<keyword evidence="3" id="KW-0812">Transmembrane</keyword>
<reference evidence="8" key="1">
    <citation type="submission" date="2017-04" db="EMBL/GenBank/DDBJ databases">
        <authorList>
            <person name="Varghese N."/>
            <person name="Submissions S."/>
        </authorList>
    </citation>
    <scope>NUCLEOTIDE SEQUENCE [LARGE SCALE GENOMIC DNA]</scope>
    <source>
        <strain evidence="8">RKEM611</strain>
    </source>
</reference>
<feature type="coiled-coil region" evidence="6">
    <location>
        <begin position="416"/>
        <end position="443"/>
    </location>
</feature>
<keyword evidence="2" id="KW-1134">Transmembrane beta strand</keyword>
<dbReference type="GO" id="GO:0015562">
    <property type="term" value="F:efflux transmembrane transporter activity"/>
    <property type="evidence" value="ECO:0007669"/>
    <property type="project" value="InterPro"/>
</dbReference>
<evidence type="ECO:0000313" key="8">
    <source>
        <dbReference type="Proteomes" id="UP000192907"/>
    </source>
</evidence>
<dbReference type="RefSeq" id="WP_143478109.1">
    <property type="nucleotide sequence ID" value="NZ_FWZT01000002.1"/>
</dbReference>
<keyword evidence="5" id="KW-0998">Cell outer membrane</keyword>
<dbReference type="GO" id="GO:1990281">
    <property type="term" value="C:efflux pump complex"/>
    <property type="evidence" value="ECO:0007669"/>
    <property type="project" value="TreeGrafter"/>
</dbReference>
<dbReference type="Proteomes" id="UP000192907">
    <property type="component" value="Unassembled WGS sequence"/>
</dbReference>
<evidence type="ECO:0000256" key="5">
    <source>
        <dbReference type="ARBA" id="ARBA00023237"/>
    </source>
</evidence>
<dbReference type="InterPro" id="IPR051906">
    <property type="entry name" value="TolC-like"/>
</dbReference>
<name>A0A1Y6BDN4_9BACT</name>
<evidence type="ECO:0000256" key="3">
    <source>
        <dbReference type="ARBA" id="ARBA00022692"/>
    </source>
</evidence>
<dbReference type="GO" id="GO:0009279">
    <property type="term" value="C:cell outer membrane"/>
    <property type="evidence" value="ECO:0007669"/>
    <property type="project" value="UniProtKB-SubCell"/>
</dbReference>
<dbReference type="STRING" id="1513793.SAMN06296036_102243"/>
<evidence type="ECO:0000256" key="1">
    <source>
        <dbReference type="ARBA" id="ARBA00004442"/>
    </source>
</evidence>
<proteinExistence type="predicted"/>
<dbReference type="AlphaFoldDB" id="A0A1Y6BDN4"/>
<keyword evidence="4" id="KW-0472">Membrane</keyword>
<evidence type="ECO:0000256" key="4">
    <source>
        <dbReference type="ARBA" id="ARBA00023136"/>
    </source>
</evidence>